<sequence>MLKSLLFMCGVPFQSIKPKLSSRARHRLKSCVRPSLPKSNGSESNFSIGTLEPDTPKNLWKARTSPLSEDGSVLKGTGVLSPACWLLEGNTSCLCSLFPRIFFPVSFASGFMCSRLPFTRRGLLWGKYLMIHRPELSPPSQQC</sequence>
<proteinExistence type="predicted"/>
<organism evidence="1 2">
    <name type="scientific">Molossus molossus</name>
    <name type="common">Pallas' mastiff bat</name>
    <name type="synonym">Vespertilio molossus</name>
    <dbReference type="NCBI Taxonomy" id="27622"/>
    <lineage>
        <taxon>Eukaryota</taxon>
        <taxon>Metazoa</taxon>
        <taxon>Chordata</taxon>
        <taxon>Craniata</taxon>
        <taxon>Vertebrata</taxon>
        <taxon>Euteleostomi</taxon>
        <taxon>Mammalia</taxon>
        <taxon>Eutheria</taxon>
        <taxon>Laurasiatheria</taxon>
        <taxon>Chiroptera</taxon>
        <taxon>Yangochiroptera</taxon>
        <taxon>Molossidae</taxon>
        <taxon>Molossus</taxon>
    </lineage>
</organism>
<keyword evidence="2" id="KW-1185">Reference proteome</keyword>
<protein>
    <submittedName>
        <fullName evidence="1">Uncharacterized protein</fullName>
    </submittedName>
</protein>
<comment type="caution">
    <text evidence="1">The sequence shown here is derived from an EMBL/GenBank/DDBJ whole genome shotgun (WGS) entry which is preliminary data.</text>
</comment>
<dbReference type="Proteomes" id="UP000550707">
    <property type="component" value="Unassembled WGS sequence"/>
</dbReference>
<reference evidence="1 2" key="1">
    <citation type="journal article" date="2020" name="Nature">
        <title>Six reference-quality genomes reveal evolution of bat adaptations.</title>
        <authorList>
            <person name="Jebb D."/>
            <person name="Huang Z."/>
            <person name="Pippel M."/>
            <person name="Hughes G.M."/>
            <person name="Lavrichenko K."/>
            <person name="Devanna P."/>
            <person name="Winkler S."/>
            <person name="Jermiin L.S."/>
            <person name="Skirmuntt E.C."/>
            <person name="Katzourakis A."/>
            <person name="Burkitt-Gray L."/>
            <person name="Ray D.A."/>
            <person name="Sullivan K.A.M."/>
            <person name="Roscito J.G."/>
            <person name="Kirilenko B.M."/>
            <person name="Davalos L.M."/>
            <person name="Corthals A.P."/>
            <person name="Power M.L."/>
            <person name="Jones G."/>
            <person name="Ransome R.D."/>
            <person name="Dechmann D.K.N."/>
            <person name="Locatelli A.G."/>
            <person name="Puechmaille S.J."/>
            <person name="Fedrigo O."/>
            <person name="Jarvis E.D."/>
            <person name="Hiller M."/>
            <person name="Vernes S.C."/>
            <person name="Myers E.W."/>
            <person name="Teeling E.C."/>
        </authorList>
    </citation>
    <scope>NUCLEOTIDE SEQUENCE [LARGE SCALE GENOMIC DNA]</scope>
    <source>
        <strain evidence="1">MMolMol1</strain>
        <tissue evidence="1">Muscle</tissue>
    </source>
</reference>
<dbReference type="AlphaFoldDB" id="A0A7J8J0K4"/>
<dbReference type="InParanoid" id="A0A7J8J0K4"/>
<gene>
    <name evidence="1" type="ORF">HJG59_010267</name>
</gene>
<name>A0A7J8J0K4_MOLMO</name>
<evidence type="ECO:0000313" key="1">
    <source>
        <dbReference type="EMBL" id="KAF6489865.1"/>
    </source>
</evidence>
<dbReference type="EMBL" id="JACASF010000003">
    <property type="protein sequence ID" value="KAF6489865.1"/>
    <property type="molecule type" value="Genomic_DNA"/>
</dbReference>
<accession>A0A7J8J0K4</accession>
<evidence type="ECO:0000313" key="2">
    <source>
        <dbReference type="Proteomes" id="UP000550707"/>
    </source>
</evidence>